<name>A0A1W2AI86_9FIRM</name>
<protein>
    <submittedName>
        <fullName evidence="1">Uncharacterized protein</fullName>
    </submittedName>
</protein>
<sequence length="161" mass="18293">MGQIQLTDEDKKVLRYIQEGHDVMSELFDMTGWPGEKLGKVVEKLDESRYIERLALQGLGFWSFRMTDKGNAALPPLSPEDEALREFGLCKRDIDMLKVVKQKGKSRATQLIVDTIQNKADQVDFAGSVVKLLRRGYLSESGFLKRIIEMNPKGEDMLSKV</sequence>
<dbReference type="AlphaFoldDB" id="A0A1W2AI86"/>
<dbReference type="RefSeq" id="WP_084234445.1">
    <property type="nucleotide sequence ID" value="NZ_FWXW01000004.1"/>
</dbReference>
<dbReference type="Proteomes" id="UP000192790">
    <property type="component" value="Unassembled WGS sequence"/>
</dbReference>
<evidence type="ECO:0000313" key="2">
    <source>
        <dbReference type="Proteomes" id="UP000192790"/>
    </source>
</evidence>
<organism evidence="1 2">
    <name type="scientific">Papillibacter cinnamivorans DSM 12816</name>
    <dbReference type="NCBI Taxonomy" id="1122930"/>
    <lineage>
        <taxon>Bacteria</taxon>
        <taxon>Bacillati</taxon>
        <taxon>Bacillota</taxon>
        <taxon>Clostridia</taxon>
        <taxon>Eubacteriales</taxon>
        <taxon>Oscillospiraceae</taxon>
        <taxon>Papillibacter</taxon>
    </lineage>
</organism>
<keyword evidence="2" id="KW-1185">Reference proteome</keyword>
<dbReference type="EMBL" id="FWXW01000004">
    <property type="protein sequence ID" value="SMC60415.1"/>
    <property type="molecule type" value="Genomic_DNA"/>
</dbReference>
<evidence type="ECO:0000313" key="1">
    <source>
        <dbReference type="EMBL" id="SMC60415.1"/>
    </source>
</evidence>
<reference evidence="1 2" key="1">
    <citation type="submission" date="2017-04" db="EMBL/GenBank/DDBJ databases">
        <authorList>
            <person name="Afonso C.L."/>
            <person name="Miller P.J."/>
            <person name="Scott M.A."/>
            <person name="Spackman E."/>
            <person name="Goraichik I."/>
            <person name="Dimitrov K.M."/>
            <person name="Suarez D.L."/>
            <person name="Swayne D.E."/>
        </authorList>
    </citation>
    <scope>NUCLEOTIDE SEQUENCE [LARGE SCALE GENOMIC DNA]</scope>
    <source>
        <strain evidence="1 2">DSM 12816</strain>
    </source>
</reference>
<dbReference type="STRING" id="1122930.SAMN02745168_1747"/>
<accession>A0A1W2AI86</accession>
<proteinExistence type="predicted"/>
<gene>
    <name evidence="1" type="ORF">SAMN02745168_1747</name>
</gene>